<comment type="catalytic activity">
    <reaction evidence="1 4">
        <text>(4aS,6R)-4a-hydroxy-L-erythro-5,6,7,8-tetrahydrobiopterin = (6R)-L-erythro-6,7-dihydrobiopterin + H2O</text>
        <dbReference type="Rhea" id="RHEA:11920"/>
        <dbReference type="ChEBI" id="CHEBI:15377"/>
        <dbReference type="ChEBI" id="CHEBI:15642"/>
        <dbReference type="ChEBI" id="CHEBI:43120"/>
        <dbReference type="EC" id="4.2.1.96"/>
    </reaction>
</comment>
<dbReference type="STRING" id="582515.KR51_00023140"/>
<evidence type="ECO:0000256" key="3">
    <source>
        <dbReference type="ARBA" id="ARBA00023239"/>
    </source>
</evidence>
<comment type="caution">
    <text evidence="5">The sequence shown here is derived from an EMBL/GenBank/DDBJ whole genome shotgun (WGS) entry which is preliminary data.</text>
</comment>
<evidence type="ECO:0000256" key="4">
    <source>
        <dbReference type="HAMAP-Rule" id="MF_00434"/>
    </source>
</evidence>
<dbReference type="PANTHER" id="PTHR42805">
    <property type="entry name" value="PTERIN-4-ALPHA-CARBINOLAMINE DEHYDRATASE-RELATED"/>
    <property type="match status" value="1"/>
</dbReference>
<dbReference type="InParanoid" id="U5DJF6"/>
<evidence type="ECO:0000256" key="2">
    <source>
        <dbReference type="ARBA" id="ARBA00006472"/>
    </source>
</evidence>
<proteinExistence type="inferred from homology"/>
<evidence type="ECO:0000256" key="1">
    <source>
        <dbReference type="ARBA" id="ARBA00001554"/>
    </source>
</evidence>
<dbReference type="GO" id="GO:0008124">
    <property type="term" value="F:4-alpha-hydroxytetrahydrobiopterin dehydratase activity"/>
    <property type="evidence" value="ECO:0007669"/>
    <property type="project" value="UniProtKB-UniRule"/>
</dbReference>
<sequence length="143" mass="15962">MKDLTQQTCIPCSGNSPRLSSVEIASLTPQIPEWQVVEDDGELHLQRIYRFRNFTNALSFTLFVGAIAEEAGHHPVLLTEWGKVTVTWWTHAIGGLHQNDFIMAAKTDFIALNLQKMAEEFPLPSNVGLSFADLPSKRNPSVN</sequence>
<keyword evidence="3 4" id="KW-0456">Lyase</keyword>
<gene>
    <name evidence="5" type="ORF">KR51_00023140</name>
</gene>
<organism evidence="5 6">
    <name type="scientific">Rubidibacter lacunae KORDI 51-2</name>
    <dbReference type="NCBI Taxonomy" id="582515"/>
    <lineage>
        <taxon>Bacteria</taxon>
        <taxon>Bacillati</taxon>
        <taxon>Cyanobacteriota</taxon>
        <taxon>Cyanophyceae</taxon>
        <taxon>Oscillatoriophycideae</taxon>
        <taxon>Chroococcales</taxon>
        <taxon>Aphanothecaceae</taxon>
        <taxon>Rubidibacter</taxon>
    </lineage>
</organism>
<dbReference type="Pfam" id="PF01329">
    <property type="entry name" value="Pterin_4a"/>
    <property type="match status" value="1"/>
</dbReference>
<dbReference type="AlphaFoldDB" id="U5DJF6"/>
<dbReference type="Proteomes" id="UP000016960">
    <property type="component" value="Unassembled WGS sequence"/>
</dbReference>
<accession>U5DJF6</accession>
<keyword evidence="6" id="KW-1185">Reference proteome</keyword>
<dbReference type="InterPro" id="IPR036428">
    <property type="entry name" value="PCD_sf"/>
</dbReference>
<dbReference type="OrthoDB" id="9794987at2"/>
<dbReference type="NCBIfam" id="NF002016">
    <property type="entry name" value="PRK00823.1-1"/>
    <property type="match status" value="1"/>
</dbReference>
<dbReference type="Gene3D" id="3.30.1360.20">
    <property type="entry name" value="Transcriptional coactivator/pterin dehydratase"/>
    <property type="match status" value="1"/>
</dbReference>
<reference evidence="5 6" key="1">
    <citation type="submission" date="2013-05" db="EMBL/GenBank/DDBJ databases">
        <title>Draft genome sequence of Rubidibacter lacunae KORDI 51-2.</title>
        <authorList>
            <person name="Choi D.H."/>
            <person name="Noh J.H."/>
            <person name="Kwon K.-K."/>
            <person name="Lee J.-H."/>
            <person name="Ryu J.-Y."/>
        </authorList>
    </citation>
    <scope>NUCLEOTIDE SEQUENCE [LARGE SCALE GENOMIC DNA]</scope>
    <source>
        <strain evidence="5 6">KORDI 51-2</strain>
    </source>
</reference>
<dbReference type="PATRIC" id="fig|582515.4.peg.2600"/>
<dbReference type="HAMAP" id="MF_00434">
    <property type="entry name" value="Pterin_4_alpha"/>
    <property type="match status" value="1"/>
</dbReference>
<evidence type="ECO:0000313" key="5">
    <source>
        <dbReference type="EMBL" id="ERN41057.1"/>
    </source>
</evidence>
<name>U5DJF6_9CHRO</name>
<dbReference type="EC" id="4.2.1.96" evidence="4"/>
<dbReference type="EMBL" id="ASSJ01000055">
    <property type="protein sequence ID" value="ERN41057.1"/>
    <property type="molecule type" value="Genomic_DNA"/>
</dbReference>
<dbReference type="PANTHER" id="PTHR42805:SF1">
    <property type="entry name" value="PTERIN-4-ALPHA-CARBINOLAMINE DEHYDRATASE-RELATED"/>
    <property type="match status" value="1"/>
</dbReference>
<protein>
    <recommendedName>
        <fullName evidence="4">Putative pterin-4-alpha-carbinolamine dehydratase</fullName>
        <shortName evidence="4">PHS</shortName>
        <ecNumber evidence="4">4.2.1.96</ecNumber>
    </recommendedName>
    <alternativeName>
        <fullName evidence="4">4-alpha-hydroxy-tetrahydropterin dehydratase</fullName>
    </alternativeName>
    <alternativeName>
        <fullName evidence="4">Pterin carbinolamine dehydratase</fullName>
        <shortName evidence="4">PCD</shortName>
    </alternativeName>
</protein>
<dbReference type="CDD" id="cd00913">
    <property type="entry name" value="PCD_DCoH_subfamily_a"/>
    <property type="match status" value="1"/>
</dbReference>
<dbReference type="eggNOG" id="COG2154">
    <property type="taxonomic scope" value="Bacteria"/>
</dbReference>
<comment type="similarity">
    <text evidence="2 4">Belongs to the pterin-4-alpha-carbinolamine dehydratase family.</text>
</comment>
<dbReference type="InterPro" id="IPR050376">
    <property type="entry name" value="Pterin-4-alpha-carb_dehyd"/>
</dbReference>
<dbReference type="SUPFAM" id="SSF55248">
    <property type="entry name" value="PCD-like"/>
    <property type="match status" value="1"/>
</dbReference>
<evidence type="ECO:0000313" key="6">
    <source>
        <dbReference type="Proteomes" id="UP000016960"/>
    </source>
</evidence>
<dbReference type="InterPro" id="IPR001533">
    <property type="entry name" value="Pterin_deHydtase"/>
</dbReference>
<dbReference type="GO" id="GO:0006729">
    <property type="term" value="P:tetrahydrobiopterin biosynthetic process"/>
    <property type="evidence" value="ECO:0007669"/>
    <property type="project" value="InterPro"/>
</dbReference>